<dbReference type="Proteomes" id="UP000039217">
    <property type="component" value="Unassembled WGS sequence"/>
</dbReference>
<evidence type="ECO:0000313" key="16">
    <source>
        <dbReference type="Proteomes" id="UP000048289"/>
    </source>
</evidence>
<dbReference type="Proteomes" id="UP000048948">
    <property type="component" value="Unassembled WGS sequence"/>
</dbReference>
<gene>
    <name evidence="1" type="ORF">CAB90_03287</name>
    <name evidence="6" type="ORF">ERS007661_02160</name>
    <name evidence="7" type="ORF">ERS007679_03864</name>
    <name evidence="2" type="ORF">ERS007681_03620</name>
    <name evidence="3" type="ORF">ERS007688_03196</name>
    <name evidence="8" type="ORF">ERS007703_04052</name>
    <name evidence="9" type="ORF">ERS007720_04173</name>
    <name evidence="10" type="ORF">ERS007741_04439</name>
    <name evidence="4" type="ORF">ERS027646_03917</name>
    <name evidence="5" type="ORF">ERS027659_05110</name>
</gene>
<evidence type="ECO:0000313" key="5">
    <source>
        <dbReference type="EMBL" id="CKU20915.1"/>
    </source>
</evidence>
<dbReference type="Proteomes" id="UP000046947">
    <property type="component" value="Unassembled WGS sequence"/>
</dbReference>
<reference evidence="11 12" key="1">
    <citation type="submission" date="2015-03" db="EMBL/GenBank/DDBJ databases">
        <authorList>
            <consortium name="Pathogen Informatics"/>
        </authorList>
    </citation>
    <scope>NUCLEOTIDE SEQUENCE [LARGE SCALE GENOMIC DNA]</scope>
    <source>
        <strain evidence="4 18">Bir 172</strain>
        <strain evidence="5 19">Bir 185</strain>
        <strain evidence="6 12">D00501624</strain>
        <strain evidence="7 14">G09801536</strain>
        <strain evidence="2 16">G09901357</strain>
        <strain evidence="3 15">H09601792</strain>
        <strain evidence="11">K00500041</strain>
        <strain evidence="9 13">M09401471</strain>
        <strain evidence="10 17">P00601463</strain>
    </source>
</reference>
<evidence type="ECO:0000313" key="1">
    <source>
        <dbReference type="EMBL" id="AUS52115.1"/>
    </source>
</evidence>
<organism evidence="1 20">
    <name type="scientific">Mycobacterium tuberculosis</name>
    <dbReference type="NCBI Taxonomy" id="1773"/>
    <lineage>
        <taxon>Bacteria</taxon>
        <taxon>Bacillati</taxon>
        <taxon>Actinomycetota</taxon>
        <taxon>Actinomycetes</taxon>
        <taxon>Mycobacteriales</taxon>
        <taxon>Mycobacteriaceae</taxon>
        <taxon>Mycobacterium</taxon>
        <taxon>Mycobacterium tuberculosis complex</taxon>
    </lineage>
</organism>
<accession>A0A0U0SZG0</accession>
<evidence type="ECO:0000313" key="10">
    <source>
        <dbReference type="EMBL" id="COX47218.1"/>
    </source>
</evidence>
<dbReference type="EMBL" id="CSAD01000802">
    <property type="protein sequence ID" value="COW44114.1"/>
    <property type="molecule type" value="Genomic_DNA"/>
</dbReference>
<dbReference type="Proteomes" id="UP000048289">
    <property type="component" value="Unassembled WGS sequence"/>
</dbReference>
<dbReference type="EMBL" id="CFOE01000656">
    <property type="protein sequence ID" value="CFE44382.1"/>
    <property type="molecule type" value="Genomic_DNA"/>
</dbReference>
<evidence type="ECO:0000313" key="17">
    <source>
        <dbReference type="Proteomes" id="UP000048600"/>
    </source>
</evidence>
<evidence type="ECO:0000313" key="3">
    <source>
        <dbReference type="EMBL" id="CFE64510.1"/>
    </source>
</evidence>
<dbReference type="EMBL" id="CSAJ01000822">
    <property type="protein sequence ID" value="COX25761.1"/>
    <property type="molecule type" value="Genomic_DNA"/>
</dbReference>
<evidence type="ECO:0000313" key="8">
    <source>
        <dbReference type="EMBL" id="COW68931.1"/>
    </source>
</evidence>
<dbReference type="Proteomes" id="UP000038802">
    <property type="component" value="Unassembled WGS sequence"/>
</dbReference>
<dbReference type="Proteomes" id="UP000044938">
    <property type="component" value="Unassembled WGS sequence"/>
</dbReference>
<evidence type="ECO:0000313" key="4">
    <source>
        <dbReference type="EMBL" id="CKT63492.1"/>
    </source>
</evidence>
<evidence type="ECO:0000313" key="12">
    <source>
        <dbReference type="Proteomes" id="UP000039217"/>
    </source>
</evidence>
<dbReference type="EMBL" id="CHKL01000936">
    <property type="protein sequence ID" value="COX47218.1"/>
    <property type="molecule type" value="Genomic_DNA"/>
</dbReference>
<dbReference type="EMBL" id="CNGE01001029">
    <property type="protein sequence ID" value="CKT63492.1"/>
    <property type="molecule type" value="Genomic_DNA"/>
</dbReference>
<dbReference type="EMBL" id="CP024614">
    <property type="protein sequence ID" value="AUS52115.1"/>
    <property type="molecule type" value="Genomic_DNA"/>
</dbReference>
<name>A0A0U0SZG0_MYCTX</name>
<dbReference type="EMBL" id="CNFT01002373">
    <property type="protein sequence ID" value="CKU20915.1"/>
    <property type="molecule type" value="Genomic_DNA"/>
</dbReference>
<evidence type="ECO:0000313" key="13">
    <source>
        <dbReference type="Proteomes" id="UP000044938"/>
    </source>
</evidence>
<dbReference type="EMBL" id="CSAE01000641">
    <property type="protein sequence ID" value="COW68931.1"/>
    <property type="molecule type" value="Genomic_DNA"/>
</dbReference>
<reference evidence="8" key="2">
    <citation type="submission" date="2015-03" db="EMBL/GenBank/DDBJ databases">
        <authorList>
            <person name="Murphy D."/>
        </authorList>
    </citation>
    <scope>NUCLEOTIDE SEQUENCE [LARGE SCALE GENOMIC DNA]</scope>
    <source>
        <strain evidence="8">K00500041</strain>
    </source>
</reference>
<sequence length="68" mass="7146">MVLAGLAEQGIKIGRRHCCPGGGTLGFRVRVRTFARRLFNLGRGVSAELSATRAGIDLDPNLAVPAAN</sequence>
<evidence type="ECO:0000313" key="20">
    <source>
        <dbReference type="Proteomes" id="UP000236349"/>
    </source>
</evidence>
<evidence type="ECO:0000313" key="2">
    <source>
        <dbReference type="EMBL" id="CFE44382.1"/>
    </source>
</evidence>
<evidence type="ECO:0000313" key="11">
    <source>
        <dbReference type="Proteomes" id="UP000038802"/>
    </source>
</evidence>
<dbReference type="Proteomes" id="UP000236349">
    <property type="component" value="Chromosome"/>
</dbReference>
<evidence type="ECO:0000313" key="18">
    <source>
        <dbReference type="Proteomes" id="UP000048948"/>
    </source>
</evidence>
<evidence type="ECO:0000313" key="6">
    <source>
        <dbReference type="EMBL" id="CNV35887.1"/>
    </source>
</evidence>
<evidence type="ECO:0000313" key="9">
    <source>
        <dbReference type="EMBL" id="COX25761.1"/>
    </source>
</evidence>
<dbReference type="EMBL" id="CQQC01000713">
    <property type="protein sequence ID" value="CNV35887.1"/>
    <property type="molecule type" value="Genomic_DNA"/>
</dbReference>
<evidence type="ECO:0000313" key="14">
    <source>
        <dbReference type="Proteomes" id="UP000045842"/>
    </source>
</evidence>
<dbReference type="Proteomes" id="UP000050164">
    <property type="component" value="Unassembled WGS sequence"/>
</dbReference>
<evidence type="ECO:0000313" key="19">
    <source>
        <dbReference type="Proteomes" id="UP000050164"/>
    </source>
</evidence>
<proteinExistence type="predicted"/>
<protein>
    <submittedName>
        <fullName evidence="1">Uncharacterized protein</fullName>
    </submittedName>
</protein>
<evidence type="ECO:0000313" key="7">
    <source>
        <dbReference type="EMBL" id="COW44114.1"/>
    </source>
</evidence>
<reference evidence="1 20" key="3">
    <citation type="submission" date="2017-10" db="EMBL/GenBank/DDBJ databases">
        <title>Clinical isolate obtained from a human patient with meningeal tuberculosis in michoacan, Mexico.</title>
        <authorList>
            <person name="Guillen-Nepita A.L."/>
            <person name="Negrete-Paz A.M."/>
            <person name="Vazquez-Marrufo G."/>
            <person name="Cruz-Hernandez A."/>
            <person name="Fresia P."/>
            <person name="Naya H."/>
            <person name="Vazquez-Garciduenas M.S."/>
        </authorList>
    </citation>
    <scope>NUCLEOTIDE SEQUENCE [LARGE SCALE GENOMIC DNA]</scope>
    <source>
        <strain evidence="20">Beijing/MYC004</strain>
        <strain evidence="1">MYC004</strain>
    </source>
</reference>
<evidence type="ECO:0000313" key="15">
    <source>
        <dbReference type="Proteomes" id="UP000046947"/>
    </source>
</evidence>
<dbReference type="AlphaFoldDB" id="A0A0U0SZG0"/>
<dbReference type="Proteomes" id="UP000045842">
    <property type="component" value="Unassembled WGS sequence"/>
</dbReference>
<dbReference type="EMBL" id="CFOH01000651">
    <property type="protein sequence ID" value="CFE64510.1"/>
    <property type="molecule type" value="Genomic_DNA"/>
</dbReference>
<dbReference type="Proteomes" id="UP000048600">
    <property type="component" value="Unassembled WGS sequence"/>
</dbReference>